<dbReference type="GO" id="GO:0016567">
    <property type="term" value="P:protein ubiquitination"/>
    <property type="evidence" value="ECO:0007669"/>
    <property type="project" value="UniProtKB-UniPathway"/>
</dbReference>
<dbReference type="PROSITE" id="PS50225">
    <property type="entry name" value="SOCS"/>
    <property type="match status" value="1"/>
</dbReference>
<keyword evidence="6" id="KW-1185">Reference proteome</keyword>
<dbReference type="AlphaFoldDB" id="A0A2D0Q3M1"/>
<dbReference type="FunFam" id="1.10.750.20:FF:000001">
    <property type="entry name" value="Ankyrin repeat and SOCS box containing 1"/>
    <property type="match status" value="1"/>
</dbReference>
<proteinExistence type="predicted"/>
<feature type="repeat" description="ANK" evidence="4">
    <location>
        <begin position="450"/>
        <end position="482"/>
    </location>
</feature>
<dbReference type="Pfam" id="PF12796">
    <property type="entry name" value="Ank_2"/>
    <property type="match status" value="3"/>
</dbReference>
<evidence type="ECO:0000256" key="4">
    <source>
        <dbReference type="PROSITE-ProRule" id="PRU00023"/>
    </source>
</evidence>
<dbReference type="Pfam" id="PF13637">
    <property type="entry name" value="Ank_4"/>
    <property type="match status" value="1"/>
</dbReference>
<evidence type="ECO:0000256" key="3">
    <source>
        <dbReference type="ARBA" id="ARBA00023043"/>
    </source>
</evidence>
<dbReference type="CTD" id="567986"/>
<dbReference type="Pfam" id="PF07525">
    <property type="entry name" value="SOCS_box"/>
    <property type="match status" value="1"/>
</dbReference>
<gene>
    <name evidence="7" type="primary">asb2a.1</name>
</gene>
<dbReference type="InterPro" id="IPR036770">
    <property type="entry name" value="Ankyrin_rpt-contain_sf"/>
</dbReference>
<sequence>MRVSVPCVTRWNSECEAISKLIGLGDDHLTVICGKLGVTRLHPHEVTFLREYCMWMSYKPFPSPLIFYRRRKDATLDLEATSLVSLWRPGSLVSRASCAAEMRIYPETDESDGDYFVFVKTKRADDGTVEEDVREFLDDPEESVQSLNSSPLLKQLFMKYNTTLPSSAPVQRVFSYGGNVLPSSRSRTSDDHMERVLLLHYNGRFCPKLLNKNEQQPVIMSHFITGNGKRMVAYRRYDGTLIEVKPEAEEEVDPVLKAIRDGDVGTLRRLIKKVDCNLLMPNEYGWIPLHEAAQYGQHECIKALLRVQPGMINKRTLKDQTALLLAVSKENEECVLCLLEKGADPDIPNKEKETPLYRACEKENPAIVAMLLNHGVAVNKNCIQGWTALHEAVCRNNVEICEMLVKAGAKISTPNVYGITPIFVAAQSGNVDALRFLLKNGADINSQAADGATALYEACKNGHVEIVEFLLSQKADANKPGKTGLLPIHIAAQRGHDHTNLFTFGSEHNTDRALQIVLMLIPATSKARVRRSGISPLHVAAERNRDEILELLIESGFDVNATLSEDRRIMYEDHRSTALYFSVINNNIYATSMLLQAGADPNLDTFSPLLVALRQGCISTVTLLVEHGANVNAYIPMHPTTFPATVMFCMKYLIILKYLMDNGCDALSCFSCVYGSDPHPPLKTTPSERTRYRDDQTTSRNTCIQFCDMVSTDTYSPWAGPIIDVLLDYVGNVKLCSRLVEHLDSYSEWANIKEKAMPPRPLVQLCRLKIRQLTGIHGLDKLKKLPLPGRLIKFLNHEERMLDL</sequence>
<dbReference type="KEGG" id="ipu:108258097"/>
<dbReference type="SMART" id="SM00248">
    <property type="entry name" value="ANK"/>
    <property type="match status" value="10"/>
</dbReference>
<dbReference type="OrthoDB" id="539213at2759"/>
<dbReference type="PROSITE" id="PS50297">
    <property type="entry name" value="ANK_REP_REGION"/>
    <property type="match status" value="5"/>
</dbReference>
<feature type="repeat" description="ANK" evidence="4">
    <location>
        <begin position="417"/>
        <end position="449"/>
    </location>
</feature>
<dbReference type="PANTHER" id="PTHR24123">
    <property type="entry name" value="ANKYRIN REPEAT-CONTAINING"/>
    <property type="match status" value="1"/>
</dbReference>
<feature type="repeat" description="ANK" evidence="4">
    <location>
        <begin position="318"/>
        <end position="350"/>
    </location>
</feature>
<dbReference type="Gene3D" id="1.10.750.20">
    <property type="entry name" value="SOCS box"/>
    <property type="match status" value="1"/>
</dbReference>
<protein>
    <submittedName>
        <fullName evidence="7">Ankyrin repeat and SOCS box protein 2 isoform X1</fullName>
    </submittedName>
</protein>
<keyword evidence="3 4" id="KW-0040">ANK repeat</keyword>
<dbReference type="Proteomes" id="UP000221080">
    <property type="component" value="Chromosome 25"/>
</dbReference>
<dbReference type="PANTHER" id="PTHR24123:SF33">
    <property type="entry name" value="PROTEIN HOS4"/>
    <property type="match status" value="1"/>
</dbReference>
<evidence type="ECO:0000256" key="1">
    <source>
        <dbReference type="ARBA" id="ARBA00004906"/>
    </source>
</evidence>
<dbReference type="SUPFAM" id="SSF158235">
    <property type="entry name" value="SOCS box-like"/>
    <property type="match status" value="1"/>
</dbReference>
<dbReference type="SMART" id="SM00969">
    <property type="entry name" value="SOCS_box"/>
    <property type="match status" value="1"/>
</dbReference>
<organism evidence="6 7">
    <name type="scientific">Ictalurus punctatus</name>
    <name type="common">Channel catfish</name>
    <name type="synonym">Silurus punctatus</name>
    <dbReference type="NCBI Taxonomy" id="7998"/>
    <lineage>
        <taxon>Eukaryota</taxon>
        <taxon>Metazoa</taxon>
        <taxon>Chordata</taxon>
        <taxon>Craniata</taxon>
        <taxon>Vertebrata</taxon>
        <taxon>Euteleostomi</taxon>
        <taxon>Actinopterygii</taxon>
        <taxon>Neopterygii</taxon>
        <taxon>Teleostei</taxon>
        <taxon>Ostariophysi</taxon>
        <taxon>Siluriformes</taxon>
        <taxon>Ictaluridae</taxon>
        <taxon>Ictalurus</taxon>
    </lineage>
</organism>
<evidence type="ECO:0000313" key="7">
    <source>
        <dbReference type="RefSeq" id="XP_017311960.1"/>
    </source>
</evidence>
<dbReference type="SMART" id="SM00253">
    <property type="entry name" value="SOCS"/>
    <property type="match status" value="1"/>
</dbReference>
<comment type="pathway">
    <text evidence="1">Protein modification; protein ubiquitination.</text>
</comment>
<evidence type="ECO:0000313" key="6">
    <source>
        <dbReference type="Proteomes" id="UP000221080"/>
    </source>
</evidence>
<evidence type="ECO:0000259" key="5">
    <source>
        <dbReference type="PROSITE" id="PS50225"/>
    </source>
</evidence>
<reference evidence="6" key="1">
    <citation type="journal article" date="2016" name="Nat. Commun.">
        <title>The channel catfish genome sequence provides insights into the evolution of scale formation in teleosts.</title>
        <authorList>
            <person name="Liu Z."/>
            <person name="Liu S."/>
            <person name="Yao J."/>
            <person name="Bao L."/>
            <person name="Zhang J."/>
            <person name="Li Y."/>
            <person name="Jiang C."/>
            <person name="Sun L."/>
            <person name="Wang R."/>
            <person name="Zhang Y."/>
            <person name="Zhou T."/>
            <person name="Zeng Q."/>
            <person name="Fu Q."/>
            <person name="Gao S."/>
            <person name="Li N."/>
            <person name="Koren S."/>
            <person name="Jiang Y."/>
            <person name="Zimin A."/>
            <person name="Xu P."/>
            <person name="Phillippy A.M."/>
            <person name="Geng X."/>
            <person name="Song L."/>
            <person name="Sun F."/>
            <person name="Li C."/>
            <person name="Wang X."/>
            <person name="Chen A."/>
            <person name="Jin Y."/>
            <person name="Yuan Z."/>
            <person name="Yang Y."/>
            <person name="Tan S."/>
            <person name="Peatman E."/>
            <person name="Lu J."/>
            <person name="Qin Z."/>
            <person name="Dunham R."/>
            <person name="Li Z."/>
            <person name="Sonstegard T."/>
            <person name="Feng J."/>
            <person name="Danzmann R.G."/>
            <person name="Schroeder S."/>
            <person name="Scheffler B."/>
            <person name="Duke M.V."/>
            <person name="Ballard L."/>
            <person name="Kucuktas H."/>
            <person name="Kaltenboeck L."/>
            <person name="Liu H."/>
            <person name="Armbruster J."/>
            <person name="Xie Y."/>
            <person name="Kirby M.L."/>
            <person name="Tian Y."/>
            <person name="Flanagan M.E."/>
            <person name="Mu W."/>
            <person name="Waldbieser G.C."/>
        </authorList>
    </citation>
    <scope>NUCLEOTIDE SEQUENCE [LARGE SCALE GENOMIC DNA]</scope>
    <source>
        <strain evidence="6">SDA103</strain>
    </source>
</reference>
<dbReference type="Pfam" id="PF00023">
    <property type="entry name" value="Ank"/>
    <property type="match status" value="1"/>
</dbReference>
<dbReference type="InterPro" id="IPR051165">
    <property type="entry name" value="Multifunctional_ANK_Repeat"/>
</dbReference>
<dbReference type="Gene3D" id="1.25.40.20">
    <property type="entry name" value="Ankyrin repeat-containing domain"/>
    <property type="match status" value="3"/>
</dbReference>
<accession>A0A2D0Q3M1</accession>
<feature type="domain" description="SOCS box" evidence="5">
    <location>
        <begin position="759"/>
        <end position="801"/>
    </location>
</feature>
<dbReference type="InterPro" id="IPR001496">
    <property type="entry name" value="SOCS_box"/>
</dbReference>
<dbReference type="PROSITE" id="PS50088">
    <property type="entry name" value="ANK_REPEAT"/>
    <property type="match status" value="6"/>
</dbReference>
<dbReference type="GO" id="GO:0035556">
    <property type="term" value="P:intracellular signal transduction"/>
    <property type="evidence" value="ECO:0007669"/>
    <property type="project" value="InterPro"/>
</dbReference>
<dbReference type="RefSeq" id="XP_017311960.1">
    <property type="nucleotide sequence ID" value="XM_017456471.3"/>
</dbReference>
<dbReference type="GeneID" id="108258097"/>
<feature type="repeat" description="ANK" evidence="4">
    <location>
        <begin position="532"/>
        <end position="564"/>
    </location>
</feature>
<dbReference type="InterPro" id="IPR002110">
    <property type="entry name" value="Ankyrin_rpt"/>
</dbReference>
<feature type="repeat" description="ANK" evidence="4">
    <location>
        <begin position="384"/>
        <end position="416"/>
    </location>
</feature>
<dbReference type="SUPFAM" id="SSF48403">
    <property type="entry name" value="Ankyrin repeat"/>
    <property type="match status" value="2"/>
</dbReference>
<keyword evidence="2" id="KW-0677">Repeat</keyword>
<dbReference type="PRINTS" id="PR01415">
    <property type="entry name" value="ANKYRIN"/>
</dbReference>
<reference evidence="7" key="2">
    <citation type="submission" date="2025-08" db="UniProtKB">
        <authorList>
            <consortium name="RefSeq"/>
        </authorList>
    </citation>
    <scope>IDENTIFICATION</scope>
    <source>
        <tissue evidence="7">Blood</tissue>
    </source>
</reference>
<feature type="repeat" description="ANK" evidence="4">
    <location>
        <begin position="604"/>
        <end position="633"/>
    </location>
</feature>
<dbReference type="UniPathway" id="UPA00143"/>
<name>A0A2D0Q3M1_ICTPU</name>
<evidence type="ECO:0000256" key="2">
    <source>
        <dbReference type="ARBA" id="ARBA00022737"/>
    </source>
</evidence>
<dbReference type="InterPro" id="IPR036036">
    <property type="entry name" value="SOCS_box-like_dom_sf"/>
</dbReference>